<comment type="caution">
    <text evidence="1">The sequence shown here is derived from an EMBL/GenBank/DDBJ whole genome shotgun (WGS) entry which is preliminary data.</text>
</comment>
<evidence type="ECO:0000313" key="1">
    <source>
        <dbReference type="EMBL" id="MCT4373398.1"/>
    </source>
</evidence>
<reference evidence="2" key="1">
    <citation type="submission" date="2023-07" db="EMBL/GenBank/DDBJ databases">
        <title>Yangia mangrovi SAOS 153D genome.</title>
        <authorList>
            <person name="Verma A."/>
            <person name="Pal Y."/>
            <person name="Sundharam S."/>
            <person name="Bisht B."/>
            <person name="Srinivasan K."/>
        </authorList>
    </citation>
    <scope>NUCLEOTIDE SEQUENCE [LARGE SCALE GENOMIC DNA]</scope>
    <source>
        <strain evidence="2">SAOS 153D</strain>
    </source>
</reference>
<feature type="non-terminal residue" evidence="1">
    <location>
        <position position="1"/>
    </location>
</feature>
<dbReference type="EMBL" id="NTHN02000086">
    <property type="protein sequence ID" value="MCT4373398.1"/>
    <property type="molecule type" value="Genomic_DNA"/>
</dbReference>
<name>A0ABT2KT76_9RHOB</name>
<accession>A0ABT2KT76</accession>
<sequence>LGLRPAEFWALTPAELRLMLGEQSGAPAMGRARLEELIAAFPDREAPQGAEGDG</sequence>
<proteinExistence type="predicted"/>
<keyword evidence="2" id="KW-1185">Reference proteome</keyword>
<evidence type="ECO:0000313" key="2">
    <source>
        <dbReference type="Proteomes" id="UP000217448"/>
    </source>
</evidence>
<dbReference type="Pfam" id="PF09550">
    <property type="entry name" value="Phage_TAC_6"/>
    <property type="match status" value="1"/>
</dbReference>
<protein>
    <submittedName>
        <fullName evidence="1">Phage tail assembly chaperone</fullName>
    </submittedName>
</protein>
<dbReference type="InterPro" id="IPR019056">
    <property type="entry name" value="Phage_TAC_6"/>
</dbReference>
<dbReference type="Proteomes" id="UP000217448">
    <property type="component" value="Unassembled WGS sequence"/>
</dbReference>
<gene>
    <name evidence="1" type="ORF">CLG85_025130</name>
</gene>
<organism evidence="1 2">
    <name type="scientific">Alloyangia mangrovi</name>
    <dbReference type="NCBI Taxonomy" id="1779329"/>
    <lineage>
        <taxon>Bacteria</taxon>
        <taxon>Pseudomonadati</taxon>
        <taxon>Pseudomonadota</taxon>
        <taxon>Alphaproteobacteria</taxon>
        <taxon>Rhodobacterales</taxon>
        <taxon>Roseobacteraceae</taxon>
        <taxon>Alloyangia</taxon>
    </lineage>
</organism>
<dbReference type="RefSeq" id="WP_260350251.1">
    <property type="nucleotide sequence ID" value="NZ_NTHN02000086.1"/>
</dbReference>